<dbReference type="OrthoDB" id="6238433at2759"/>
<accession>A0A8T1LXS5</accession>
<name>A0A8T1LXS5_CLOSI</name>
<gene>
    <name evidence="1" type="ORF">CSKR_202170</name>
</gene>
<dbReference type="GO" id="GO:0043248">
    <property type="term" value="P:proteasome assembly"/>
    <property type="evidence" value="ECO:0007669"/>
    <property type="project" value="InterPro"/>
</dbReference>
<organism evidence="1 2">
    <name type="scientific">Clonorchis sinensis</name>
    <name type="common">Chinese liver fluke</name>
    <dbReference type="NCBI Taxonomy" id="79923"/>
    <lineage>
        <taxon>Eukaryota</taxon>
        <taxon>Metazoa</taxon>
        <taxon>Spiralia</taxon>
        <taxon>Lophotrochozoa</taxon>
        <taxon>Platyhelminthes</taxon>
        <taxon>Trematoda</taxon>
        <taxon>Digenea</taxon>
        <taxon>Opisthorchiida</taxon>
        <taxon>Opisthorchiata</taxon>
        <taxon>Opisthorchiidae</taxon>
        <taxon>Clonorchis</taxon>
    </lineage>
</organism>
<dbReference type="Proteomes" id="UP000286415">
    <property type="component" value="Unassembled WGS sequence"/>
</dbReference>
<dbReference type="AlphaFoldDB" id="A0A8T1LXS5"/>
<evidence type="ECO:0000313" key="2">
    <source>
        <dbReference type="Proteomes" id="UP000286415"/>
    </source>
</evidence>
<comment type="caution">
    <text evidence="1">The sequence shown here is derived from an EMBL/GenBank/DDBJ whole genome shotgun (WGS) entry which is preliminary data.</text>
</comment>
<dbReference type="InterPro" id="IPR032157">
    <property type="entry name" value="PAC4"/>
</dbReference>
<reference evidence="1 2" key="1">
    <citation type="journal article" date="2018" name="Biotechnol. Adv.">
        <title>Improved genomic resources and new bioinformatic workflow for the carcinogenic parasite Clonorchis sinensis: Biotechnological implications.</title>
        <authorList>
            <person name="Wang D."/>
            <person name="Korhonen P.K."/>
            <person name="Gasser R.B."/>
            <person name="Young N.D."/>
        </authorList>
    </citation>
    <scope>NUCLEOTIDE SEQUENCE [LARGE SCALE GENOMIC DNA]</scope>
    <source>
        <strain evidence="1">Cs-k2</strain>
    </source>
</reference>
<reference evidence="1 2" key="2">
    <citation type="journal article" date="2021" name="Genomics">
        <title>High-quality reference genome for Clonorchis sinensis.</title>
        <authorList>
            <person name="Young N.D."/>
            <person name="Stroehlein A.J."/>
            <person name="Kinkar L."/>
            <person name="Wang T."/>
            <person name="Sohn W.M."/>
            <person name="Chang B.C.H."/>
            <person name="Kaur P."/>
            <person name="Weisz D."/>
            <person name="Dudchenko O."/>
            <person name="Aiden E.L."/>
            <person name="Korhonen P.K."/>
            <person name="Gasser R.B."/>
        </authorList>
    </citation>
    <scope>NUCLEOTIDE SEQUENCE [LARGE SCALE GENOMIC DNA]</scope>
    <source>
        <strain evidence="1">Cs-k2</strain>
    </source>
</reference>
<protein>
    <submittedName>
        <fullName evidence="1">Uncharacterized protein</fullName>
    </submittedName>
</protein>
<dbReference type="EMBL" id="NIRI02000077">
    <property type="protein sequence ID" value="KAG5441375.1"/>
    <property type="molecule type" value="Genomic_DNA"/>
</dbReference>
<proteinExistence type="predicted"/>
<evidence type="ECO:0000313" key="1">
    <source>
        <dbReference type="EMBL" id="KAG5441375.1"/>
    </source>
</evidence>
<sequence length="203" mass="22984">MVIERSVLRQSPAAWFADRLKTDILQEKLPNKKCSYHKTDFLRSRCSVALCFVHCRRHPVSSSCPFVWYETSKDFKKLRIRLKFYTLRLNGSMLVWIGGEDGHFSGLSMCVPSPGNADSLNSSKVYGASSGLLPGSSLGLNEENLSRKVTKRFRCPVFLSLSLPAELDAIWDKIDPCTQETFSKDVETSLFDHLNAHFEPFSL</sequence>
<dbReference type="Pfam" id="PF16093">
    <property type="entry name" value="PAC4"/>
    <property type="match status" value="1"/>
</dbReference>
<keyword evidence="2" id="KW-1185">Reference proteome</keyword>